<dbReference type="InterPro" id="IPR027417">
    <property type="entry name" value="P-loop_NTPase"/>
</dbReference>
<dbReference type="SUPFAM" id="SSF52540">
    <property type="entry name" value="P-loop containing nucleoside triphosphate hydrolases"/>
    <property type="match status" value="1"/>
</dbReference>
<evidence type="ECO:0000256" key="1">
    <source>
        <dbReference type="SAM" id="Phobius"/>
    </source>
</evidence>
<proteinExistence type="predicted"/>
<dbReference type="AlphaFoldDB" id="A0AAE7B9Q4"/>
<protein>
    <submittedName>
        <fullName evidence="3">Zonula occludens toxin (Zot) family protein</fullName>
    </submittedName>
</protein>
<organism evidence="3 4">
    <name type="scientific">Arcobacter venerupis</name>
    <dbReference type="NCBI Taxonomy" id="1054033"/>
    <lineage>
        <taxon>Bacteria</taxon>
        <taxon>Pseudomonadati</taxon>
        <taxon>Campylobacterota</taxon>
        <taxon>Epsilonproteobacteria</taxon>
        <taxon>Campylobacterales</taxon>
        <taxon>Arcobacteraceae</taxon>
        <taxon>Arcobacter</taxon>
    </lineage>
</organism>
<dbReference type="RefSeq" id="WP_128360122.1">
    <property type="nucleotide sequence ID" value="NZ_CP053840.1"/>
</dbReference>
<feature type="transmembrane region" description="Helical" evidence="1">
    <location>
        <begin position="15"/>
        <end position="33"/>
    </location>
</feature>
<dbReference type="InterPro" id="IPR008900">
    <property type="entry name" value="Zot_N"/>
</dbReference>
<dbReference type="KEGG" id="avp:AVENP_1630"/>
<accession>A0AAE7B9Q4</accession>
<dbReference type="Proteomes" id="UP000503482">
    <property type="component" value="Chromosome"/>
</dbReference>
<feature type="domain" description="Zona occludens toxin N-terminal" evidence="2">
    <location>
        <begin position="69"/>
        <end position="229"/>
    </location>
</feature>
<keyword evidence="1" id="KW-1133">Transmembrane helix</keyword>
<keyword evidence="4" id="KW-1185">Reference proteome</keyword>
<dbReference type="Pfam" id="PF05707">
    <property type="entry name" value="Zot"/>
    <property type="match status" value="1"/>
</dbReference>
<feature type="transmembrane region" description="Helical" evidence="1">
    <location>
        <begin position="240"/>
        <end position="259"/>
    </location>
</feature>
<evidence type="ECO:0000259" key="2">
    <source>
        <dbReference type="Pfam" id="PF05707"/>
    </source>
</evidence>
<keyword evidence="1" id="KW-0812">Transmembrane</keyword>
<dbReference type="EMBL" id="CP053840">
    <property type="protein sequence ID" value="QKF67176.1"/>
    <property type="molecule type" value="Genomic_DNA"/>
</dbReference>
<name>A0AAE7B9Q4_9BACT</name>
<gene>
    <name evidence="3" type="ORF">AVENP_1630</name>
</gene>
<reference evidence="3 4" key="1">
    <citation type="submission" date="2020-05" db="EMBL/GenBank/DDBJ databases">
        <title>Complete genome sequencing of Campylobacter and Arcobacter type strains.</title>
        <authorList>
            <person name="Miller W.G."/>
            <person name="Yee E."/>
        </authorList>
    </citation>
    <scope>NUCLEOTIDE SEQUENCE [LARGE SCALE GENOMIC DNA]</scope>
    <source>
        <strain evidence="3 4">LMG 26156</strain>
    </source>
</reference>
<evidence type="ECO:0000313" key="4">
    <source>
        <dbReference type="Proteomes" id="UP000503482"/>
    </source>
</evidence>
<dbReference type="Gene3D" id="3.40.50.300">
    <property type="entry name" value="P-loop containing nucleotide triphosphate hydrolases"/>
    <property type="match status" value="1"/>
</dbReference>
<evidence type="ECO:0000313" key="3">
    <source>
        <dbReference type="EMBL" id="QKF67176.1"/>
    </source>
</evidence>
<keyword evidence="1" id="KW-0472">Membrane</keyword>
<sequence>MAVYIYTGVPRSGKSYKAVALIYKTFVSVIIYFKFTFSKINNNDDILLEIYNFLFFKIYKFQKKPAYLNCYTNINQFNFDISDKIFKFDYDSIFEKISELFAYYNDKKDDAFLIEKAKELRVFNSLFVIDEAHNYLKSKENPVIVWWFTYHGHLYQDIILITQDLKLINDEYKRVAEYFYKAVPQRLRLSKNTFKYRQYSSYNMYQKDYISTISVKADKKIFDLYVSGAKVTTMPIFYKYVFFIFVLMLISSYFITSFYKDINSKIEPEQIPEIQNNQTTQTINNTKNETSTPGQIQNLETPLIPVPEDTTNLKLFKFNCFDTLCYFQFEDKSTFEIPQNILKVYLMDVDFDKKFIELKNNRLSIYVLVPETKFNFIKQGVKNENKNETGAFNLPISK</sequence>